<dbReference type="Proteomes" id="UP000015105">
    <property type="component" value="Chromosome 4D"/>
</dbReference>
<feature type="domain" description="Homologous recombination OB-fold protein OB-fold" evidence="2">
    <location>
        <begin position="81"/>
        <end position="165"/>
    </location>
</feature>
<proteinExistence type="predicted"/>
<evidence type="ECO:0000256" key="1">
    <source>
        <dbReference type="SAM" id="MobiDB-lite"/>
    </source>
</evidence>
<dbReference type="InterPro" id="IPR058570">
    <property type="entry name" value="HROB_OB"/>
</dbReference>
<accession>A0A453IXD3</accession>
<feature type="region of interest" description="Disordered" evidence="1">
    <location>
        <begin position="364"/>
        <end position="445"/>
    </location>
</feature>
<dbReference type="GO" id="GO:0000725">
    <property type="term" value="P:recombinational repair"/>
    <property type="evidence" value="ECO:0007669"/>
    <property type="project" value="InterPro"/>
</dbReference>
<reference evidence="3" key="4">
    <citation type="submission" date="2019-03" db="UniProtKB">
        <authorList>
            <consortium name="EnsemblPlants"/>
        </authorList>
    </citation>
    <scope>IDENTIFICATION</scope>
</reference>
<reference evidence="3" key="5">
    <citation type="journal article" date="2021" name="G3 (Bethesda)">
        <title>Aegilops tauschii genome assembly Aet v5.0 features greater sequence contiguity and improved annotation.</title>
        <authorList>
            <person name="Wang L."/>
            <person name="Zhu T."/>
            <person name="Rodriguez J.C."/>
            <person name="Deal K.R."/>
            <person name="Dubcovsky J."/>
            <person name="McGuire P.E."/>
            <person name="Lux T."/>
            <person name="Spannagl M."/>
            <person name="Mayer K.F.X."/>
            <person name="Baldrich P."/>
            <person name="Meyers B.C."/>
            <person name="Huo N."/>
            <person name="Gu Y.Q."/>
            <person name="Zhou H."/>
            <person name="Devos K.M."/>
            <person name="Bennetzen J.L."/>
            <person name="Unver T."/>
            <person name="Budak H."/>
            <person name="Gulick P.J."/>
            <person name="Galiba G."/>
            <person name="Kalapos B."/>
            <person name="Nelson D.R."/>
            <person name="Li P."/>
            <person name="You F.M."/>
            <person name="Luo M.C."/>
            <person name="Dvorak J."/>
        </authorList>
    </citation>
    <scope>NUCLEOTIDE SEQUENCE [LARGE SCALE GENOMIC DNA]</scope>
    <source>
        <strain evidence="3">cv. AL8/78</strain>
    </source>
</reference>
<evidence type="ECO:0000313" key="3">
    <source>
        <dbReference type="EnsemblPlants" id="AET4Gv20713900.1"/>
    </source>
</evidence>
<feature type="compositionally biased region" description="Polar residues" evidence="1">
    <location>
        <begin position="424"/>
        <end position="444"/>
    </location>
</feature>
<name>A0A453IXD3_AEGTS</name>
<evidence type="ECO:0000313" key="4">
    <source>
        <dbReference type="Proteomes" id="UP000015105"/>
    </source>
</evidence>
<dbReference type="Pfam" id="PF15072">
    <property type="entry name" value="HROB"/>
    <property type="match status" value="1"/>
</dbReference>
<feature type="compositionally biased region" description="Polar residues" evidence="1">
    <location>
        <begin position="165"/>
        <end position="189"/>
    </location>
</feature>
<protein>
    <recommendedName>
        <fullName evidence="2">Homologous recombination OB-fold protein OB-fold domain-containing protein</fullName>
    </recommendedName>
</protein>
<organism evidence="3 4">
    <name type="scientific">Aegilops tauschii subsp. strangulata</name>
    <name type="common">Goatgrass</name>
    <dbReference type="NCBI Taxonomy" id="200361"/>
    <lineage>
        <taxon>Eukaryota</taxon>
        <taxon>Viridiplantae</taxon>
        <taxon>Streptophyta</taxon>
        <taxon>Embryophyta</taxon>
        <taxon>Tracheophyta</taxon>
        <taxon>Spermatophyta</taxon>
        <taxon>Magnoliopsida</taxon>
        <taxon>Liliopsida</taxon>
        <taxon>Poales</taxon>
        <taxon>Poaceae</taxon>
        <taxon>BOP clade</taxon>
        <taxon>Pooideae</taxon>
        <taxon>Triticodae</taxon>
        <taxon>Triticeae</taxon>
        <taxon>Triticinae</taxon>
        <taxon>Aegilops</taxon>
    </lineage>
</organism>
<dbReference type="EnsemblPlants" id="AET4Gv20713900.1">
    <property type="protein sequence ID" value="AET4Gv20713900.1"/>
    <property type="gene ID" value="AET4Gv20713900"/>
</dbReference>
<dbReference type="AlphaFoldDB" id="A0A453IXD3"/>
<dbReference type="Gramene" id="AET4Gv20713900.1">
    <property type="protein sequence ID" value="AET4Gv20713900.1"/>
    <property type="gene ID" value="AET4Gv20713900"/>
</dbReference>
<feature type="compositionally biased region" description="Polar residues" evidence="1">
    <location>
        <begin position="364"/>
        <end position="377"/>
    </location>
</feature>
<dbReference type="InterPro" id="IPR028045">
    <property type="entry name" value="HROB"/>
</dbReference>
<dbReference type="PANTHER" id="PTHR14523">
    <property type="entry name" value="UNCHARACTERIZED PROTEIN C17ORF53 HOMOLOG"/>
    <property type="match status" value="1"/>
</dbReference>
<sequence>HFQSAFLPPAHPGLASASAVREAMRLRSPLSSVPAIRADGQTADADFLLDSWLGALRYLGGDRGWQQPGIGKIRVDRALDRACRVVGVVTLCTPNGYGDLMLNLKDPSGTIDASVHKKVLSNENLSKGLSVGSVIVLKQVAVLRPSSTVCYLNVTQKNVEKVLQNDSVSPYKQAVPSSNSERQSQQPGQGDNMEREAGVETTDGMTAIFSKLSRTKDGRIVDLLCDNGGAAKAVNSSILRMDKDTHGVQNHHEKRMEQMDSGSQIKNLPGLNTSQQLQKIISSMNPANCQLKQGGSVPKYGISSEAETSADDIMRKLTGGEMINNRDEHQQQNPVADTRCTQPILGGSSVMAGSRDFSQASCTGNLRQLSGDDSMQPRSKKLKSDARLSDSNGLDDIADDFLGDHNPIRKPEHQQRDIHGASAGSLQPTQENCSISATGGTLPSSHKMVSVASVPEWTDEQLSQLFDDY</sequence>
<reference evidence="3" key="3">
    <citation type="journal article" date="2017" name="Nature">
        <title>Genome sequence of the progenitor of the wheat D genome Aegilops tauschii.</title>
        <authorList>
            <person name="Luo M.C."/>
            <person name="Gu Y.Q."/>
            <person name="Puiu D."/>
            <person name="Wang H."/>
            <person name="Twardziok S.O."/>
            <person name="Deal K.R."/>
            <person name="Huo N."/>
            <person name="Zhu T."/>
            <person name="Wang L."/>
            <person name="Wang Y."/>
            <person name="McGuire P.E."/>
            <person name="Liu S."/>
            <person name="Long H."/>
            <person name="Ramasamy R.K."/>
            <person name="Rodriguez J.C."/>
            <person name="Van S.L."/>
            <person name="Yuan L."/>
            <person name="Wang Z."/>
            <person name="Xia Z."/>
            <person name="Xiao L."/>
            <person name="Anderson O.D."/>
            <person name="Ouyang S."/>
            <person name="Liang Y."/>
            <person name="Zimin A.V."/>
            <person name="Pertea G."/>
            <person name="Qi P."/>
            <person name="Bennetzen J.L."/>
            <person name="Dai X."/>
            <person name="Dawson M.W."/>
            <person name="Muller H.G."/>
            <person name="Kugler K."/>
            <person name="Rivarola-Duarte L."/>
            <person name="Spannagl M."/>
            <person name="Mayer K.F.X."/>
            <person name="Lu F.H."/>
            <person name="Bevan M.W."/>
            <person name="Leroy P."/>
            <person name="Li P."/>
            <person name="You F.M."/>
            <person name="Sun Q."/>
            <person name="Liu Z."/>
            <person name="Lyons E."/>
            <person name="Wicker T."/>
            <person name="Salzberg S.L."/>
            <person name="Devos K.M."/>
            <person name="Dvorak J."/>
        </authorList>
    </citation>
    <scope>NUCLEOTIDE SEQUENCE [LARGE SCALE GENOMIC DNA]</scope>
    <source>
        <strain evidence="3">cv. AL8/78</strain>
    </source>
</reference>
<keyword evidence="4" id="KW-1185">Reference proteome</keyword>
<dbReference type="STRING" id="200361.A0A453IXD3"/>
<feature type="region of interest" description="Disordered" evidence="1">
    <location>
        <begin position="165"/>
        <end position="197"/>
    </location>
</feature>
<feature type="compositionally biased region" description="Basic and acidic residues" evidence="1">
    <location>
        <begin position="402"/>
        <end position="419"/>
    </location>
</feature>
<dbReference type="PANTHER" id="PTHR14523:SF1">
    <property type="entry name" value="HOMOLOGOUS RECOMBINATION OB-FOLD PROTEIN"/>
    <property type="match status" value="1"/>
</dbReference>
<evidence type="ECO:0000259" key="2">
    <source>
        <dbReference type="Pfam" id="PF15072"/>
    </source>
</evidence>
<reference evidence="4" key="1">
    <citation type="journal article" date="2014" name="Science">
        <title>Ancient hybridizations among the ancestral genomes of bread wheat.</title>
        <authorList>
            <consortium name="International Wheat Genome Sequencing Consortium,"/>
            <person name="Marcussen T."/>
            <person name="Sandve S.R."/>
            <person name="Heier L."/>
            <person name="Spannagl M."/>
            <person name="Pfeifer M."/>
            <person name="Jakobsen K.S."/>
            <person name="Wulff B.B."/>
            <person name="Steuernagel B."/>
            <person name="Mayer K.F."/>
            <person name="Olsen O.A."/>
        </authorList>
    </citation>
    <scope>NUCLEOTIDE SEQUENCE [LARGE SCALE GENOMIC DNA]</scope>
    <source>
        <strain evidence="4">cv. AL8/78</strain>
    </source>
</reference>
<reference evidence="4" key="2">
    <citation type="journal article" date="2017" name="Nat. Plants">
        <title>The Aegilops tauschii genome reveals multiple impacts of transposons.</title>
        <authorList>
            <person name="Zhao G."/>
            <person name="Zou C."/>
            <person name="Li K."/>
            <person name="Wang K."/>
            <person name="Li T."/>
            <person name="Gao L."/>
            <person name="Zhang X."/>
            <person name="Wang H."/>
            <person name="Yang Z."/>
            <person name="Liu X."/>
            <person name="Jiang W."/>
            <person name="Mao L."/>
            <person name="Kong X."/>
            <person name="Jiao Y."/>
            <person name="Jia J."/>
        </authorList>
    </citation>
    <scope>NUCLEOTIDE SEQUENCE [LARGE SCALE GENOMIC DNA]</scope>
    <source>
        <strain evidence="4">cv. AL8/78</strain>
    </source>
</reference>